<dbReference type="Pfam" id="PF00809">
    <property type="entry name" value="Pterin_bind"/>
    <property type="match status" value="1"/>
</dbReference>
<feature type="domain" description="Pterin-binding" evidence="1">
    <location>
        <begin position="125"/>
        <end position="347"/>
    </location>
</feature>
<dbReference type="GeneID" id="8739015"/>
<name>D2RGK5_ARCPA</name>
<dbReference type="InterPro" id="IPR011005">
    <property type="entry name" value="Dihydropteroate_synth-like_sf"/>
</dbReference>
<dbReference type="Pfam" id="PF14251">
    <property type="entry name" value="PterinBD-DUF4346"/>
    <property type="match status" value="1"/>
</dbReference>
<dbReference type="GO" id="GO:0042558">
    <property type="term" value="P:pteridine-containing compound metabolic process"/>
    <property type="evidence" value="ECO:0007669"/>
    <property type="project" value="InterPro"/>
</dbReference>
<gene>
    <name evidence="2" type="ordered locus">Arcpr_0360</name>
</gene>
<accession>D2RGK5</accession>
<sequence>MKILLVTGKIAEREVRKIAEKYDCDVYVADVDVASFITPKHLENLDLSRYDIVIVPGLASGDWKRLEDEKGVKIRLGTIHYADLPLLLENIDKIELSHEIPACKLLNINKAEENMRLVDSLDKCYFHIGDVRIGGRMKIVAEIVDATKLDNDSLIAKIEYYLKSGADIIDLGIPLEFDSRDVERVVKVARDCCDALSIDTFNRKAVEIGVKYGVDMIMSVSNENLDCLELAKDKAVVVVDRNVNNLLKLVEKAKKYTEKIIADPLLDPLDVFSSLMRYYEFRKRCSIPLLMGVGNVTELMDADSIGINALLAYIAEEIGCQILFTTEASDKTRGSIRELKVATYMAKVSKLKRVPPKDLGFDLLVFKEKRIRRNKCEAGNIVEAKPSEFTRDPMGDFRIWIDDRIYCQHEKATVVGDKAKDILDTIIRLGLVSRLDHAGYLGRELKKAEMALKLGKSYVQDEELNFGIYSKEFSTDHTKRQKD</sequence>
<dbReference type="PaxDb" id="572546-Arcpr_0360"/>
<organism evidence="2 3">
    <name type="scientific">Archaeoglobus profundus (strain DSM 5631 / JCM 9629 / NBRC 100127 / Av18)</name>
    <dbReference type="NCBI Taxonomy" id="572546"/>
    <lineage>
        <taxon>Archaea</taxon>
        <taxon>Methanobacteriati</taxon>
        <taxon>Methanobacteriota</taxon>
        <taxon>Archaeoglobi</taxon>
        <taxon>Archaeoglobales</taxon>
        <taxon>Archaeoglobaceae</taxon>
        <taxon>Archaeoglobus</taxon>
    </lineage>
</organism>
<evidence type="ECO:0000313" key="2">
    <source>
        <dbReference type="EMBL" id="ADB57430.1"/>
    </source>
</evidence>
<dbReference type="InterPro" id="IPR005236">
    <property type="entry name" value="Dihydropt_synth"/>
</dbReference>
<dbReference type="PROSITE" id="PS50972">
    <property type="entry name" value="PTERIN_BINDING"/>
    <property type="match status" value="1"/>
</dbReference>
<dbReference type="InterPro" id="IPR000489">
    <property type="entry name" value="Pterin-binding_dom"/>
</dbReference>
<evidence type="ECO:0000313" key="3">
    <source>
        <dbReference type="Proteomes" id="UP000001901"/>
    </source>
</evidence>
<reference evidence="2 3" key="1">
    <citation type="journal article" date="2010" name="Stand. Genomic Sci.">
        <title>Complete genome sequence of Archaeoglobus profundus type strain (AV18).</title>
        <authorList>
            <person name="von Jan M."/>
            <person name="Lapidus A."/>
            <person name="Del Rio T.G."/>
            <person name="Copeland A."/>
            <person name="Tice H."/>
            <person name="Cheng J.F."/>
            <person name="Lucas S."/>
            <person name="Chen F."/>
            <person name="Nolan M."/>
            <person name="Goodwin L."/>
            <person name="Han C."/>
            <person name="Pitluck S."/>
            <person name="Liolios K."/>
            <person name="Ivanova N."/>
            <person name="Mavromatis K."/>
            <person name="Ovchinnikova G."/>
            <person name="Chertkov O."/>
            <person name="Pati A."/>
            <person name="Chen A."/>
            <person name="Palaniappan K."/>
            <person name="Land M."/>
            <person name="Hauser L."/>
            <person name="Chang Y.J."/>
            <person name="Jeffries C.D."/>
            <person name="Saunders E."/>
            <person name="Brettin T."/>
            <person name="Detter J.C."/>
            <person name="Chain P."/>
            <person name="Eichinger K."/>
            <person name="Huber H."/>
            <person name="Spring S."/>
            <person name="Rohde M."/>
            <person name="Goker M."/>
            <person name="Wirth R."/>
            <person name="Woyke T."/>
            <person name="Bristow J."/>
            <person name="Eisen J.A."/>
            <person name="Markowitz V."/>
            <person name="Hugenholtz P."/>
            <person name="Kyrpides N.C."/>
            <person name="Klenk H.P."/>
        </authorList>
    </citation>
    <scope>NUCLEOTIDE SEQUENCE [LARGE SCALE GENOMIC DNA]</scope>
    <source>
        <strain evidence="3">DSM 5631 / JCM 9629 / NBRC 100127 / Av18</strain>
    </source>
</reference>
<keyword evidence="3" id="KW-1185">Reference proteome</keyword>
<dbReference type="eggNOG" id="arCOG01978">
    <property type="taxonomic scope" value="Archaea"/>
</dbReference>
<dbReference type="Proteomes" id="UP000001901">
    <property type="component" value="Chromosome"/>
</dbReference>
<evidence type="ECO:0000259" key="1">
    <source>
        <dbReference type="PROSITE" id="PS50972"/>
    </source>
</evidence>
<dbReference type="InterPro" id="IPR025595">
    <property type="entry name" value="PterinBD-DUF4346"/>
</dbReference>
<protein>
    <submittedName>
        <fullName evidence="2">Dihydropteroate synthase-related protein</fullName>
    </submittedName>
</protein>
<dbReference type="NCBIfam" id="TIGR00284">
    <property type="entry name" value="dihydropteroate synthase-like protein"/>
    <property type="match status" value="1"/>
</dbReference>
<dbReference type="HOGENOM" id="CLU_041129_0_0_2"/>
<dbReference type="KEGG" id="apo:Arcpr_0360"/>
<dbReference type="EMBL" id="CP001857">
    <property type="protein sequence ID" value="ADB57430.1"/>
    <property type="molecule type" value="Genomic_DNA"/>
</dbReference>
<dbReference type="STRING" id="572546.Arcpr_0360"/>
<dbReference type="AlphaFoldDB" id="D2RGK5"/>
<dbReference type="RefSeq" id="WP_012939766.1">
    <property type="nucleotide sequence ID" value="NC_013741.1"/>
</dbReference>
<dbReference type="Gene3D" id="3.20.20.20">
    <property type="entry name" value="Dihydropteroate synthase-like"/>
    <property type="match status" value="1"/>
</dbReference>
<proteinExistence type="predicted"/>
<dbReference type="OrthoDB" id="70327at2157"/>
<dbReference type="SUPFAM" id="SSF51717">
    <property type="entry name" value="Dihydropteroate synthetase-like"/>
    <property type="match status" value="1"/>
</dbReference>